<name>Q8TVM9_METKA</name>
<dbReference type="EMBL" id="AE009439">
    <property type="protein sequence ID" value="AAM02572.1"/>
    <property type="molecule type" value="Genomic_DNA"/>
</dbReference>
<evidence type="ECO:0000313" key="2">
    <source>
        <dbReference type="Proteomes" id="UP000001826"/>
    </source>
</evidence>
<evidence type="ECO:0000313" key="1">
    <source>
        <dbReference type="EMBL" id="AAM02572.1"/>
    </source>
</evidence>
<dbReference type="PaxDb" id="190192-MK1359"/>
<dbReference type="KEGG" id="mka:MK1359"/>
<proteinExistence type="predicted"/>
<dbReference type="InParanoid" id="Q8TVM9"/>
<organism evidence="1 2">
    <name type="scientific">Methanopyrus kandleri (strain AV19 / DSM 6324 / JCM 9639 / NBRC 100938)</name>
    <dbReference type="NCBI Taxonomy" id="190192"/>
    <lineage>
        <taxon>Archaea</taxon>
        <taxon>Methanobacteriati</taxon>
        <taxon>Methanobacteriota</taxon>
        <taxon>Methanomada group</taxon>
        <taxon>Methanopyri</taxon>
        <taxon>Methanopyrales</taxon>
        <taxon>Methanopyraceae</taxon>
        <taxon>Methanopyrus</taxon>
    </lineage>
</organism>
<gene>
    <name evidence="1" type="ordered locus">MK1359</name>
</gene>
<dbReference type="Proteomes" id="UP000001826">
    <property type="component" value="Chromosome"/>
</dbReference>
<accession>Q8TVM9</accession>
<dbReference type="EnsemblBacteria" id="AAM02572">
    <property type="protein sequence ID" value="AAM02572"/>
    <property type="gene ID" value="MK1359"/>
</dbReference>
<sequence length="81" mass="9296">MRRREPTYQVSLDGLRESTSALVIPPTRSRRVYALDRVLERPHSVLGERVGSYGQLEGRSSQSLTRIMETQNEIRQDPPSE</sequence>
<reference evidence="1 2" key="1">
    <citation type="journal article" date="2002" name="Proc. Natl. Acad. Sci. U.S.A.">
        <title>The complete genome of hyperthermophile Methanopyrus kandleri AV19 and monophyly of archaeal methanogens.</title>
        <authorList>
            <person name="Slesarev A.I."/>
            <person name="Mezhevaya K.V."/>
            <person name="Makarova K.S."/>
            <person name="Polushin N.N."/>
            <person name="Shcherbinina O.V."/>
            <person name="Shakhova V.V."/>
            <person name="Belova G.I."/>
            <person name="Aravind L."/>
            <person name="Natale D.A."/>
            <person name="Rogozin I.B."/>
            <person name="Tatusov R.L."/>
            <person name="Wolf Y.I."/>
            <person name="Stetter K.O."/>
            <person name="Malykh A.G."/>
            <person name="Koonin E.V."/>
            <person name="Kozyavkin S.A."/>
        </authorList>
    </citation>
    <scope>NUCLEOTIDE SEQUENCE [LARGE SCALE GENOMIC DNA]</scope>
    <source>
        <strain evidence="2">AV19 / DSM 6324 / JCM 9639 / NBRC 100938</strain>
    </source>
</reference>
<protein>
    <submittedName>
        <fullName evidence="1">Uncharacterized protein</fullName>
    </submittedName>
</protein>
<dbReference type="AlphaFoldDB" id="Q8TVM9"/>
<keyword evidence="2" id="KW-1185">Reference proteome</keyword>
<dbReference type="HOGENOM" id="CLU_2565766_0_0_2"/>